<feature type="transmembrane region" description="Helical" evidence="6">
    <location>
        <begin position="193"/>
        <end position="215"/>
    </location>
</feature>
<comment type="similarity">
    <text evidence="2">Belongs to the UPF0014 family.</text>
</comment>
<reference evidence="8" key="1">
    <citation type="submission" date="2006-12" db="EMBL/GenBank/DDBJ databases">
        <title>Complete sequence of Halorhodospira halophila SL1.</title>
        <authorList>
            <consortium name="US DOE Joint Genome Institute"/>
            <person name="Copeland A."/>
            <person name="Lucas S."/>
            <person name="Lapidus A."/>
            <person name="Barry K."/>
            <person name="Detter J.C."/>
            <person name="Glavina del Rio T."/>
            <person name="Hammon N."/>
            <person name="Israni S."/>
            <person name="Dalin E."/>
            <person name="Tice H."/>
            <person name="Pitluck S."/>
            <person name="Saunders E."/>
            <person name="Brettin T."/>
            <person name="Bruce D."/>
            <person name="Han C."/>
            <person name="Tapia R."/>
            <person name="Schmutz J."/>
            <person name="Larimer F."/>
            <person name="Land M."/>
            <person name="Hauser L."/>
            <person name="Kyrpides N."/>
            <person name="Mikhailova N."/>
            <person name="Hoff W."/>
            <person name="Richardson P."/>
        </authorList>
    </citation>
    <scope>NUCLEOTIDE SEQUENCE [LARGE SCALE GENOMIC DNA]</scope>
    <source>
        <strain evidence="8">DSM 244 / SL1</strain>
    </source>
</reference>
<feature type="transmembrane region" description="Helical" evidence="6">
    <location>
        <begin position="13"/>
        <end position="30"/>
    </location>
</feature>
<proteinExistence type="inferred from homology"/>
<evidence type="ECO:0000256" key="3">
    <source>
        <dbReference type="ARBA" id="ARBA00022692"/>
    </source>
</evidence>
<dbReference type="Pfam" id="PF03649">
    <property type="entry name" value="UPF0014"/>
    <property type="match status" value="1"/>
</dbReference>
<accession>A1WZR1</accession>
<evidence type="ECO:0000256" key="4">
    <source>
        <dbReference type="ARBA" id="ARBA00022989"/>
    </source>
</evidence>
<organism evidence="7 8">
    <name type="scientific">Halorhodospira halophila (strain DSM 244 / SL1)</name>
    <name type="common">Ectothiorhodospira halophila (strain DSM 244 / SL1)</name>
    <dbReference type="NCBI Taxonomy" id="349124"/>
    <lineage>
        <taxon>Bacteria</taxon>
        <taxon>Pseudomonadati</taxon>
        <taxon>Pseudomonadota</taxon>
        <taxon>Gammaproteobacteria</taxon>
        <taxon>Chromatiales</taxon>
        <taxon>Ectothiorhodospiraceae</taxon>
        <taxon>Halorhodospira</taxon>
    </lineage>
</organism>
<name>A1WZR1_HALHL</name>
<sequence length="265" mass="28881">MTQELIRLDPLDLVLAGALVVALAGFSWAGRLGVERSLLVAAARTVIQLLLVGLVLETLFAHATLYWVALMSAVMLLVAGREVMARQKRRFAGFWGFGLGTAAMFLSSFSVAVLALIALVQPEPWYQPQYAIPLLGMLLGNTMNGIALSVDRLTDGAWQQRDVIEARLALGEPWGVAVEQIRRDAMRSGMIPMINAMAAAGIVSLPGMMTGQILAGAPPMEAVKYQILIMFLITVGTGFGTLAAVWFAARRLFDERERLRLDRLR</sequence>
<dbReference type="GO" id="GO:0005886">
    <property type="term" value="C:plasma membrane"/>
    <property type="evidence" value="ECO:0007669"/>
    <property type="project" value="TreeGrafter"/>
</dbReference>
<reference evidence="7 8" key="2">
    <citation type="journal article" date="2013" name="Stand. Genomic Sci.">
        <title>Complete genome sequence of Halorhodospira halophila SL1.</title>
        <authorList>
            <person name="Challacombe J.F."/>
            <person name="Majid S."/>
            <person name="Deole R."/>
            <person name="Brettin T.S."/>
            <person name="Bruce D."/>
            <person name="Delano S.F."/>
            <person name="Detter J.C."/>
            <person name="Gleasner C.D."/>
            <person name="Han C.S."/>
            <person name="Misra M."/>
            <person name="Reitenga K.G."/>
            <person name="Mikhailova N."/>
            <person name="Woyke T."/>
            <person name="Pitluck S."/>
            <person name="Nolan M."/>
            <person name="Land M.L."/>
            <person name="Saunders E."/>
            <person name="Tapia R."/>
            <person name="Lapidus A."/>
            <person name="Ivanova N."/>
            <person name="Hoff W.D."/>
        </authorList>
    </citation>
    <scope>NUCLEOTIDE SEQUENCE [LARGE SCALE GENOMIC DNA]</scope>
    <source>
        <strain evidence="8">DSM 244 / SL1</strain>
    </source>
</reference>
<comment type="subcellular location">
    <subcellularLocation>
        <location evidence="1">Membrane</location>
        <topology evidence="1">Multi-pass membrane protein</topology>
    </subcellularLocation>
</comment>
<evidence type="ECO:0000256" key="2">
    <source>
        <dbReference type="ARBA" id="ARBA00005268"/>
    </source>
</evidence>
<feature type="transmembrane region" description="Helical" evidence="6">
    <location>
        <begin position="130"/>
        <end position="150"/>
    </location>
</feature>
<dbReference type="STRING" id="349124.Hhal_2410"/>
<feature type="transmembrane region" description="Helical" evidence="6">
    <location>
        <begin position="92"/>
        <end position="118"/>
    </location>
</feature>
<dbReference type="PANTHER" id="PTHR30028">
    <property type="entry name" value="UPF0014 INNER MEMBRANE PROTEIN YBBM-RELATED"/>
    <property type="match status" value="1"/>
</dbReference>
<feature type="transmembrane region" description="Helical" evidence="6">
    <location>
        <begin position="227"/>
        <end position="249"/>
    </location>
</feature>
<dbReference type="OrthoDB" id="9791807at2"/>
<gene>
    <name evidence="7" type="ordered locus">Hhal_2410</name>
</gene>
<evidence type="ECO:0000256" key="6">
    <source>
        <dbReference type="SAM" id="Phobius"/>
    </source>
</evidence>
<dbReference type="Proteomes" id="UP000000647">
    <property type="component" value="Chromosome"/>
</dbReference>
<keyword evidence="3 6" id="KW-0812">Transmembrane</keyword>
<evidence type="ECO:0000313" key="7">
    <source>
        <dbReference type="EMBL" id="ABM63173.1"/>
    </source>
</evidence>
<feature type="transmembrane region" description="Helical" evidence="6">
    <location>
        <begin position="62"/>
        <end position="80"/>
    </location>
</feature>
<keyword evidence="5 6" id="KW-0472">Membrane</keyword>
<evidence type="ECO:0000256" key="1">
    <source>
        <dbReference type="ARBA" id="ARBA00004141"/>
    </source>
</evidence>
<dbReference type="eggNOG" id="COG0390">
    <property type="taxonomic scope" value="Bacteria"/>
</dbReference>
<dbReference type="InterPro" id="IPR005226">
    <property type="entry name" value="UPF0014_fam"/>
</dbReference>
<evidence type="ECO:0000313" key="8">
    <source>
        <dbReference type="Proteomes" id="UP000000647"/>
    </source>
</evidence>
<dbReference type="EMBL" id="CP000544">
    <property type="protein sequence ID" value="ABM63173.1"/>
    <property type="molecule type" value="Genomic_DNA"/>
</dbReference>
<dbReference type="HOGENOM" id="CLU_076147_1_1_6"/>
<dbReference type="RefSeq" id="WP_011815195.1">
    <property type="nucleotide sequence ID" value="NC_008789.1"/>
</dbReference>
<evidence type="ECO:0008006" key="9">
    <source>
        <dbReference type="Google" id="ProtNLM"/>
    </source>
</evidence>
<evidence type="ECO:0000256" key="5">
    <source>
        <dbReference type="ARBA" id="ARBA00023136"/>
    </source>
</evidence>
<dbReference type="AlphaFoldDB" id="A1WZR1"/>
<keyword evidence="4 6" id="KW-1133">Transmembrane helix</keyword>
<protein>
    <recommendedName>
        <fullName evidence="9">Iron export ABC transporter permease subunit FetB</fullName>
    </recommendedName>
</protein>
<keyword evidence="8" id="KW-1185">Reference proteome</keyword>
<dbReference type="PANTHER" id="PTHR30028:SF0">
    <property type="entry name" value="PROTEIN ALUMINUM SENSITIVE 3"/>
    <property type="match status" value="1"/>
</dbReference>
<dbReference type="KEGG" id="hha:Hhal_2410"/>